<dbReference type="NCBIfam" id="TIGR02622">
    <property type="entry name" value="CDP_4_6_dhtase"/>
    <property type="match status" value="1"/>
</dbReference>
<gene>
    <name evidence="3" type="primary">rfbG</name>
    <name evidence="3" type="ORF">L2K70_05230</name>
</gene>
<dbReference type="Gene3D" id="3.40.50.720">
    <property type="entry name" value="NAD(P)-binding Rossmann-like Domain"/>
    <property type="match status" value="1"/>
</dbReference>
<evidence type="ECO:0000313" key="4">
    <source>
        <dbReference type="Proteomes" id="UP001201161"/>
    </source>
</evidence>
<protein>
    <submittedName>
        <fullName evidence="3">CDP-glucose 4,6-dehydratase</fullName>
        <ecNumber evidence="3">4.2.1.45</ecNumber>
    </submittedName>
</protein>
<dbReference type="SUPFAM" id="SSF51735">
    <property type="entry name" value="NAD(P)-binding Rossmann-fold domains"/>
    <property type="match status" value="1"/>
</dbReference>
<name>A0ABS9H6Z6_9ACTN</name>
<keyword evidence="3" id="KW-0456">Lyase</keyword>
<evidence type="ECO:0000313" key="3">
    <source>
        <dbReference type="EMBL" id="MCF6376997.1"/>
    </source>
</evidence>
<dbReference type="Gene3D" id="3.90.25.10">
    <property type="entry name" value="UDP-galactose 4-epimerase, domain 1"/>
    <property type="match status" value="1"/>
</dbReference>
<dbReference type="GO" id="GO:0047733">
    <property type="term" value="F:CDP-glucose 4,6-dehydratase activity"/>
    <property type="evidence" value="ECO:0007669"/>
    <property type="project" value="UniProtKB-EC"/>
</dbReference>
<evidence type="ECO:0000259" key="2">
    <source>
        <dbReference type="Pfam" id="PF01370"/>
    </source>
</evidence>
<dbReference type="EMBL" id="JAKJHZ010000005">
    <property type="protein sequence ID" value="MCF6376997.1"/>
    <property type="molecule type" value="Genomic_DNA"/>
</dbReference>
<sequence length="360" mass="39322">MLRTIDPAQWSGRRVLVTGHTGFKGAWLTCWLRELGAEVYAVSLPADAHETPLWDALAVEGVQDVRDDVAGSGWIDGAAAFEPEVVLHLAAQSLVSEGYRDPATTFQTNVMGTVRVLELVDRLPDLRAAVVVTTDKVYDVRQPTPFREGDFLGGKDPYSASKACAELVTQSWPHLSDRVVTARAGNVIGGGDFALNRIVPDIVRAWTVDETLVLRRPLAVRPWQHVIEPLLGYLLYAEDVAGGREVPRSLNFGPDPAQAVPVQALVEHAAGQWAGLSGGSQPAWEVDPDPVMEETHDLTLDASQAQQVLSWGNVWGWREAIDRSLQWYVRAADGERPADLVREQVAAYVEQVRSSSAPTP</sequence>
<proteinExistence type="inferred from homology"/>
<comment type="similarity">
    <text evidence="1">Belongs to the NAD(P)-dependent epimerase/dehydratase family.</text>
</comment>
<accession>A0ABS9H6Z6</accession>
<keyword evidence="4" id="KW-1185">Reference proteome</keyword>
<dbReference type="InterPro" id="IPR036291">
    <property type="entry name" value="NAD(P)-bd_dom_sf"/>
</dbReference>
<dbReference type="PANTHER" id="PTHR43000">
    <property type="entry name" value="DTDP-D-GLUCOSE 4,6-DEHYDRATASE-RELATED"/>
    <property type="match status" value="1"/>
</dbReference>
<dbReference type="InterPro" id="IPR013445">
    <property type="entry name" value="CDP_4_6_deHydtase"/>
</dbReference>
<dbReference type="EC" id="4.2.1.45" evidence="3"/>
<reference evidence="3 4" key="1">
    <citation type="submission" date="2022-01" db="EMBL/GenBank/DDBJ databases">
        <title>Nocardioides sp. nov., an actinomycete isolated from mining soil.</title>
        <authorList>
            <person name="Liu L."/>
        </authorList>
    </citation>
    <scope>NUCLEOTIDE SEQUENCE [LARGE SCALE GENOMIC DNA]</scope>
    <source>
        <strain evidence="3 4">KLBMP 9356</strain>
    </source>
</reference>
<dbReference type="RefSeq" id="WP_236400022.1">
    <property type="nucleotide sequence ID" value="NZ_JAKJHZ010000005.1"/>
</dbReference>
<organism evidence="3 4">
    <name type="scientific">Nocardioides potassii</name>
    <dbReference type="NCBI Taxonomy" id="2911371"/>
    <lineage>
        <taxon>Bacteria</taxon>
        <taxon>Bacillati</taxon>
        <taxon>Actinomycetota</taxon>
        <taxon>Actinomycetes</taxon>
        <taxon>Propionibacteriales</taxon>
        <taxon>Nocardioidaceae</taxon>
        <taxon>Nocardioides</taxon>
    </lineage>
</organism>
<comment type="caution">
    <text evidence="3">The sequence shown here is derived from an EMBL/GenBank/DDBJ whole genome shotgun (WGS) entry which is preliminary data.</text>
</comment>
<feature type="domain" description="NAD-dependent epimerase/dehydratase" evidence="2">
    <location>
        <begin position="15"/>
        <end position="240"/>
    </location>
</feature>
<dbReference type="Pfam" id="PF01370">
    <property type="entry name" value="Epimerase"/>
    <property type="match status" value="1"/>
</dbReference>
<evidence type="ECO:0000256" key="1">
    <source>
        <dbReference type="ARBA" id="ARBA00007637"/>
    </source>
</evidence>
<dbReference type="Proteomes" id="UP001201161">
    <property type="component" value="Unassembled WGS sequence"/>
</dbReference>
<dbReference type="InterPro" id="IPR001509">
    <property type="entry name" value="Epimerase_deHydtase"/>
</dbReference>